<feature type="region of interest" description="NMPbind" evidence="25">
    <location>
        <begin position="38"/>
        <end position="67"/>
    </location>
</feature>
<evidence type="ECO:0000256" key="14">
    <source>
        <dbReference type="ARBA" id="ARBA00045110"/>
    </source>
</evidence>
<keyword evidence="27" id="KW-1185">Reference proteome</keyword>
<evidence type="ECO:0000256" key="6">
    <source>
        <dbReference type="ARBA" id="ARBA00022490"/>
    </source>
</evidence>
<feature type="binding site" evidence="25">
    <location>
        <position position="44"/>
    </location>
    <ligand>
        <name>AMP</name>
        <dbReference type="ChEBI" id="CHEBI:456215"/>
    </ligand>
</feature>
<dbReference type="HAMAP" id="MF_03171">
    <property type="entry name" value="Adenylate_kinase_AK1"/>
    <property type="match status" value="1"/>
</dbReference>
<feature type="region of interest" description="LID" evidence="25">
    <location>
        <begin position="131"/>
        <end position="141"/>
    </location>
</feature>
<proteinExistence type="inferred from homology"/>
<evidence type="ECO:0000256" key="25">
    <source>
        <dbReference type="HAMAP-Rule" id="MF_03171"/>
    </source>
</evidence>
<evidence type="ECO:0000256" key="4">
    <source>
        <dbReference type="ARBA" id="ARBA00004496"/>
    </source>
</evidence>
<evidence type="ECO:0000256" key="20">
    <source>
        <dbReference type="ARBA" id="ARBA00048564"/>
    </source>
</evidence>
<keyword evidence="8 25" id="KW-0547">Nucleotide-binding</keyword>
<dbReference type="AlphaFoldDB" id="A0A8C7FAW7"/>
<dbReference type="SUPFAM" id="SSF52540">
    <property type="entry name" value="P-loop containing nucleoside triphosphate hydrolases"/>
    <property type="match status" value="1"/>
</dbReference>
<comment type="subcellular location">
    <subcellularLocation>
        <location evidence="4 25">Cytoplasm</location>
    </subcellularLocation>
</comment>
<evidence type="ECO:0000256" key="10">
    <source>
        <dbReference type="ARBA" id="ARBA00022840"/>
    </source>
</evidence>
<dbReference type="PROSITE" id="PS00113">
    <property type="entry name" value="ADENYLATE_KINASE"/>
    <property type="match status" value="1"/>
</dbReference>
<reference evidence="26" key="1">
    <citation type="submission" date="2025-08" db="UniProtKB">
        <authorList>
            <consortium name="Ensembl"/>
        </authorList>
    </citation>
    <scope>IDENTIFICATION</scope>
</reference>
<evidence type="ECO:0000313" key="27">
    <source>
        <dbReference type="Proteomes" id="UP000694557"/>
    </source>
</evidence>
<dbReference type="GO" id="GO:0046034">
    <property type="term" value="P:ATP metabolic process"/>
    <property type="evidence" value="ECO:0007669"/>
    <property type="project" value="UniProtKB-UniRule"/>
</dbReference>
<dbReference type="GO" id="GO:0046033">
    <property type="term" value="P:AMP metabolic process"/>
    <property type="evidence" value="ECO:0007669"/>
    <property type="project" value="UniProtKB-UniRule"/>
</dbReference>
<evidence type="ECO:0000256" key="17">
    <source>
        <dbReference type="ARBA" id="ARBA00047390"/>
    </source>
</evidence>
<gene>
    <name evidence="25 26" type="primary">AK1</name>
    <name evidence="26" type="synonym">LOC109876022</name>
</gene>
<dbReference type="InterPro" id="IPR000850">
    <property type="entry name" value="Adenylat/UMP-CMP_kin"/>
</dbReference>
<dbReference type="GO" id="GO:0004550">
    <property type="term" value="F:nucleoside diphosphate kinase activity"/>
    <property type="evidence" value="ECO:0007669"/>
    <property type="project" value="UniProtKB-EC"/>
</dbReference>
<dbReference type="Ensembl" id="ENSOKIT00005026853.1">
    <property type="protein sequence ID" value="ENSOKIP00005025365.1"/>
    <property type="gene ID" value="ENSOKIG00005011003.1"/>
</dbReference>
<dbReference type="FunFam" id="3.40.50.300:FF:000315">
    <property type="entry name" value="Adenylate kinase 1"/>
    <property type="match status" value="1"/>
</dbReference>
<feature type="binding site" evidence="25">
    <location>
        <position position="138"/>
    </location>
    <ligand>
        <name>AMP</name>
        <dbReference type="ChEBI" id="CHEBI:456215"/>
    </ligand>
</feature>
<evidence type="ECO:0000256" key="19">
    <source>
        <dbReference type="ARBA" id="ARBA00047801"/>
    </source>
</evidence>
<dbReference type="GO" id="GO:0006172">
    <property type="term" value="P:ADP biosynthetic process"/>
    <property type="evidence" value="ECO:0007669"/>
    <property type="project" value="UniProtKB-UniRule"/>
</dbReference>
<dbReference type="GeneTree" id="ENSGT00940000158325"/>
<evidence type="ECO:0000256" key="3">
    <source>
        <dbReference type="ARBA" id="ARBA00000937"/>
    </source>
</evidence>
<dbReference type="GO" id="GO:0004017">
    <property type="term" value="F:AMP kinase activity"/>
    <property type="evidence" value="ECO:0007669"/>
    <property type="project" value="UniProtKB-UniRule"/>
</dbReference>
<comment type="catalytic activity">
    <reaction evidence="14">
        <text>dAMP + dATP = 2 dADP</text>
        <dbReference type="Rhea" id="RHEA:78311"/>
        <dbReference type="ChEBI" id="CHEBI:57667"/>
        <dbReference type="ChEBI" id="CHEBI:58245"/>
        <dbReference type="ChEBI" id="CHEBI:61404"/>
    </reaction>
</comment>
<comment type="catalytic activity">
    <reaction evidence="23">
        <text>dAMP + ATP = dADP + ADP</text>
        <dbReference type="Rhea" id="RHEA:23100"/>
        <dbReference type="ChEBI" id="CHEBI:30616"/>
        <dbReference type="ChEBI" id="CHEBI:57667"/>
        <dbReference type="ChEBI" id="CHEBI:58245"/>
        <dbReference type="ChEBI" id="CHEBI:456216"/>
    </reaction>
</comment>
<comment type="catalytic activity">
    <reaction evidence="24">
        <text>thiamine diphosphate + ADP = thiamine triphosphate + AMP</text>
        <dbReference type="Rhea" id="RHEA:69180"/>
        <dbReference type="ChEBI" id="CHEBI:58937"/>
        <dbReference type="ChEBI" id="CHEBI:58938"/>
        <dbReference type="ChEBI" id="CHEBI:456215"/>
        <dbReference type="ChEBI" id="CHEBI:456216"/>
    </reaction>
</comment>
<name>A0A8C7FAW7_ONCKI</name>
<keyword evidence="10 25" id="KW-0067">ATP-binding</keyword>
<dbReference type="PRINTS" id="PR00094">
    <property type="entry name" value="ADENYLTKNASE"/>
</dbReference>
<dbReference type="CDD" id="cd01428">
    <property type="entry name" value="ADK"/>
    <property type="match status" value="1"/>
</dbReference>
<dbReference type="Pfam" id="PF00406">
    <property type="entry name" value="ADK"/>
    <property type="match status" value="1"/>
</dbReference>
<evidence type="ECO:0000256" key="24">
    <source>
        <dbReference type="ARBA" id="ARBA00048851"/>
    </source>
</evidence>
<accession>A0A8C7FAW7</accession>
<feature type="binding site" evidence="25">
    <location>
        <begin position="65"/>
        <end position="67"/>
    </location>
    <ligand>
        <name>AMP</name>
        <dbReference type="ChEBI" id="CHEBI:456215"/>
    </ligand>
</feature>
<dbReference type="PANTHER" id="PTHR23359">
    <property type="entry name" value="NUCLEOTIDE KINASE"/>
    <property type="match status" value="1"/>
</dbReference>
<comment type="catalytic activity">
    <reaction evidence="13">
        <text>a ribonucleoside 5'-phosphate + ATP = a ribonucleoside 5'-diphosphate + ADP</text>
        <dbReference type="Rhea" id="RHEA:24036"/>
        <dbReference type="ChEBI" id="CHEBI:30616"/>
        <dbReference type="ChEBI" id="CHEBI:57930"/>
        <dbReference type="ChEBI" id="CHEBI:58043"/>
        <dbReference type="ChEBI" id="CHEBI:456216"/>
        <dbReference type="EC" id="2.7.4.4"/>
    </reaction>
</comment>
<evidence type="ECO:0000256" key="12">
    <source>
        <dbReference type="ARBA" id="ARBA00045094"/>
    </source>
</evidence>
<evidence type="ECO:0000256" key="15">
    <source>
        <dbReference type="ARBA" id="ARBA00045111"/>
    </source>
</evidence>
<evidence type="ECO:0000256" key="21">
    <source>
        <dbReference type="ARBA" id="ARBA00048620"/>
    </source>
</evidence>
<dbReference type="Proteomes" id="UP000694557">
    <property type="component" value="Unassembled WGS sequence"/>
</dbReference>
<keyword evidence="9 25" id="KW-0418">Kinase</keyword>
<evidence type="ECO:0000256" key="9">
    <source>
        <dbReference type="ARBA" id="ARBA00022777"/>
    </source>
</evidence>
<feature type="binding site" evidence="25">
    <location>
        <position position="132"/>
    </location>
    <ligand>
        <name>ATP</name>
        <dbReference type="ChEBI" id="CHEBI:30616"/>
    </ligand>
</feature>
<evidence type="ECO:0000256" key="16">
    <source>
        <dbReference type="ARBA" id="ARBA00045177"/>
    </source>
</evidence>
<comment type="function">
    <text evidence="16">Catalyzes the reversible transfer of the terminal phosphate group between ATP and AMP. Also displays broad nucleoside diphosphate kinase activity. Plays an important role in cellular energy homeostasis and in adenine nucleotide metabolism. Also catalyzes at a very low rate the synthesis of thiamine triphosphate (ThTP) from thiamine diphosphate (ThDP) and ADP.</text>
</comment>
<evidence type="ECO:0000313" key="26">
    <source>
        <dbReference type="Ensembl" id="ENSOKIP00005025365.1"/>
    </source>
</evidence>
<comment type="catalytic activity">
    <reaction evidence="19">
        <text>dATP + AMP = dADP + ADP</text>
        <dbReference type="Rhea" id="RHEA:79899"/>
        <dbReference type="ChEBI" id="CHEBI:57667"/>
        <dbReference type="ChEBI" id="CHEBI:61404"/>
        <dbReference type="ChEBI" id="CHEBI:456215"/>
        <dbReference type="ChEBI" id="CHEBI:456216"/>
    </reaction>
</comment>
<keyword evidence="6 25" id="KW-0963">Cytoplasm</keyword>
<evidence type="ECO:0000256" key="13">
    <source>
        <dbReference type="ARBA" id="ARBA00045096"/>
    </source>
</evidence>
<dbReference type="InterPro" id="IPR033690">
    <property type="entry name" value="Adenylat_kinase_CS"/>
</dbReference>
<feature type="binding site" evidence="25">
    <location>
        <position position="149"/>
    </location>
    <ligand>
        <name>AMP</name>
        <dbReference type="ChEBI" id="CHEBI:456215"/>
    </ligand>
</feature>
<dbReference type="InterPro" id="IPR028582">
    <property type="entry name" value="AK1"/>
</dbReference>
<comment type="catalytic activity">
    <reaction evidence="2 25">
        <text>AMP + ATP = 2 ADP</text>
        <dbReference type="Rhea" id="RHEA:12973"/>
        <dbReference type="ChEBI" id="CHEBI:30616"/>
        <dbReference type="ChEBI" id="CHEBI:456215"/>
        <dbReference type="ChEBI" id="CHEBI:456216"/>
        <dbReference type="EC" id="2.7.4.3"/>
    </reaction>
</comment>
<comment type="catalytic activity">
    <reaction evidence="1 25">
        <text>a 2'-deoxyribonucleoside 5'-diphosphate + ATP = a 2'-deoxyribonucleoside 5'-triphosphate + ADP</text>
        <dbReference type="Rhea" id="RHEA:44640"/>
        <dbReference type="ChEBI" id="CHEBI:30616"/>
        <dbReference type="ChEBI" id="CHEBI:61560"/>
        <dbReference type="ChEBI" id="CHEBI:73316"/>
        <dbReference type="ChEBI" id="CHEBI:456216"/>
        <dbReference type="EC" id="2.7.4.6"/>
    </reaction>
</comment>
<keyword evidence="7 25" id="KW-0808">Transferase</keyword>
<evidence type="ECO:0000256" key="5">
    <source>
        <dbReference type="ARBA" id="ARBA00011245"/>
    </source>
</evidence>
<dbReference type="EC" id="2.7.4.6" evidence="25"/>
<evidence type="ECO:0000256" key="22">
    <source>
        <dbReference type="ARBA" id="ARBA00048759"/>
    </source>
</evidence>
<feature type="binding site" evidence="25">
    <location>
        <begin position="94"/>
        <end position="97"/>
    </location>
    <ligand>
        <name>AMP</name>
        <dbReference type="ChEBI" id="CHEBI:456215"/>
    </ligand>
</feature>
<dbReference type="Gene3D" id="3.40.50.300">
    <property type="entry name" value="P-loop containing nucleotide triphosphate hydrolases"/>
    <property type="match status" value="1"/>
</dbReference>
<comment type="similarity">
    <text evidence="25">Belongs to the adenylate kinase family. AK1 subfamily.</text>
</comment>
<dbReference type="EC" id="2.7.4.3" evidence="25"/>
<dbReference type="GO" id="GO:0009142">
    <property type="term" value="P:nucleoside triphosphate biosynthetic process"/>
    <property type="evidence" value="ECO:0007669"/>
    <property type="project" value="InterPro"/>
</dbReference>
<comment type="catalytic activity">
    <reaction evidence="18">
        <text>GTP + UDP = UTP + GDP</text>
        <dbReference type="Rhea" id="RHEA:79863"/>
        <dbReference type="ChEBI" id="CHEBI:37565"/>
        <dbReference type="ChEBI" id="CHEBI:46398"/>
        <dbReference type="ChEBI" id="CHEBI:58189"/>
        <dbReference type="ChEBI" id="CHEBI:58223"/>
    </reaction>
</comment>
<evidence type="ECO:0000256" key="1">
    <source>
        <dbReference type="ARBA" id="ARBA00000082"/>
    </source>
</evidence>
<dbReference type="GO" id="GO:0005524">
    <property type="term" value="F:ATP binding"/>
    <property type="evidence" value="ECO:0007669"/>
    <property type="project" value="UniProtKB-KW"/>
</dbReference>
<feature type="binding site" evidence="25">
    <location>
        <position position="177"/>
    </location>
    <ligand>
        <name>ATP</name>
        <dbReference type="ChEBI" id="CHEBI:30616"/>
    </ligand>
</feature>
<evidence type="ECO:0000256" key="8">
    <source>
        <dbReference type="ARBA" id="ARBA00022741"/>
    </source>
</evidence>
<evidence type="ECO:0000256" key="23">
    <source>
        <dbReference type="ARBA" id="ARBA00048824"/>
    </source>
</evidence>
<feature type="binding site" evidence="25">
    <location>
        <begin position="18"/>
        <end position="23"/>
    </location>
    <ligand>
        <name>ATP</name>
        <dbReference type="ChEBI" id="CHEBI:30616"/>
    </ligand>
</feature>
<dbReference type="HAMAP" id="MF_00235">
    <property type="entry name" value="Adenylate_kinase_Adk"/>
    <property type="match status" value="1"/>
</dbReference>
<dbReference type="InterPro" id="IPR006267">
    <property type="entry name" value="AK1/5"/>
</dbReference>
<comment type="catalytic activity">
    <reaction evidence="12">
        <text>dCDP + GTP = dCTP + GDP</text>
        <dbReference type="Rhea" id="RHEA:79875"/>
        <dbReference type="ChEBI" id="CHEBI:37565"/>
        <dbReference type="ChEBI" id="CHEBI:58189"/>
        <dbReference type="ChEBI" id="CHEBI:58593"/>
        <dbReference type="ChEBI" id="CHEBI:61481"/>
    </reaction>
</comment>
<comment type="subunit">
    <text evidence="5 25">Monomer.</text>
</comment>
<dbReference type="NCBIfam" id="TIGR01360">
    <property type="entry name" value="aden_kin_iso1"/>
    <property type="match status" value="1"/>
</dbReference>
<comment type="catalytic activity">
    <reaction evidence="11">
        <text>dADP + GTP = dATP + GDP</text>
        <dbReference type="Rhea" id="RHEA:79871"/>
        <dbReference type="ChEBI" id="CHEBI:37565"/>
        <dbReference type="ChEBI" id="CHEBI:57667"/>
        <dbReference type="ChEBI" id="CHEBI:58189"/>
        <dbReference type="ChEBI" id="CHEBI:61404"/>
    </reaction>
</comment>
<dbReference type="InterPro" id="IPR027417">
    <property type="entry name" value="P-loop_NTPase"/>
</dbReference>
<evidence type="ECO:0000256" key="2">
    <source>
        <dbReference type="ARBA" id="ARBA00000582"/>
    </source>
</evidence>
<sequence>MADKIKDTKIIFVVGGPGSGKGTQCEKVVAKYGYTHLSSGDLLRAEVASGSERGKTLQAIMQKGELVPLDTVLDMIKDAMIAKVDVSKGFLIDGYPREVKQGEEFEKKIGAPCLLLYIDAKGETMVKRLMKRGETSGRADDNEETIKKRLDLYYKATEPVIAFYSSRGIVRKVRLELIAIGYCHEIKDRGSLSCIAQWNNFICIFKWHVKKFIQCDSTPKCLISHLSEKSNTLSLTKYSSLCNDDATPFVI</sequence>
<comment type="catalytic activity">
    <reaction evidence="20">
        <text>GDP + ATP = GTP + ADP</text>
        <dbReference type="Rhea" id="RHEA:27686"/>
        <dbReference type="ChEBI" id="CHEBI:30616"/>
        <dbReference type="ChEBI" id="CHEBI:37565"/>
        <dbReference type="ChEBI" id="CHEBI:58189"/>
        <dbReference type="ChEBI" id="CHEBI:456216"/>
        <dbReference type="EC" id="2.7.4.6"/>
    </reaction>
</comment>
<protein>
    <recommendedName>
        <fullName evidence="25">Adenylate kinase isoenzyme 1</fullName>
        <shortName evidence="25">AK 1</shortName>
        <ecNumber evidence="25">2.7.4.3</ecNumber>
        <ecNumber evidence="25">2.7.4.6</ecNumber>
    </recommendedName>
    <alternativeName>
        <fullName evidence="25">ATP-AMP transphosphorylase 1</fullName>
    </alternativeName>
    <alternativeName>
        <fullName evidence="25">ATP:AMP phosphotransferase</fullName>
    </alternativeName>
    <alternativeName>
        <fullName evidence="25">Adenylate monophosphate kinase</fullName>
    </alternativeName>
    <alternativeName>
        <fullName evidence="25">Myokinase</fullName>
    </alternativeName>
</protein>
<comment type="catalytic activity">
    <reaction evidence="15">
        <text>CDP + GTP = CTP + GDP</text>
        <dbReference type="Rhea" id="RHEA:79859"/>
        <dbReference type="ChEBI" id="CHEBI:37563"/>
        <dbReference type="ChEBI" id="CHEBI:37565"/>
        <dbReference type="ChEBI" id="CHEBI:58069"/>
        <dbReference type="ChEBI" id="CHEBI:58189"/>
    </reaction>
</comment>
<comment type="catalytic activity">
    <reaction evidence="21">
        <text>dTDP + GTP = dTTP + GDP</text>
        <dbReference type="Rhea" id="RHEA:79867"/>
        <dbReference type="ChEBI" id="CHEBI:37565"/>
        <dbReference type="ChEBI" id="CHEBI:37568"/>
        <dbReference type="ChEBI" id="CHEBI:58189"/>
        <dbReference type="ChEBI" id="CHEBI:58369"/>
    </reaction>
</comment>
<comment type="catalytic activity">
    <reaction evidence="17">
        <text>UDP + ATP = UTP + ADP</text>
        <dbReference type="Rhea" id="RHEA:25098"/>
        <dbReference type="ChEBI" id="CHEBI:30616"/>
        <dbReference type="ChEBI" id="CHEBI:46398"/>
        <dbReference type="ChEBI" id="CHEBI:58223"/>
        <dbReference type="ChEBI" id="CHEBI:456216"/>
        <dbReference type="EC" id="2.7.4.6"/>
    </reaction>
</comment>
<feature type="binding site" evidence="25">
    <location>
        <position position="101"/>
    </location>
    <ligand>
        <name>AMP</name>
        <dbReference type="ChEBI" id="CHEBI:456215"/>
    </ligand>
</feature>
<comment type="catalytic activity">
    <reaction evidence="22">
        <text>dGDP + ATP = dGTP + ADP</text>
        <dbReference type="Rhea" id="RHEA:27690"/>
        <dbReference type="ChEBI" id="CHEBI:30616"/>
        <dbReference type="ChEBI" id="CHEBI:58595"/>
        <dbReference type="ChEBI" id="CHEBI:61429"/>
        <dbReference type="ChEBI" id="CHEBI:456216"/>
        <dbReference type="EC" id="2.7.4.6"/>
    </reaction>
</comment>
<feature type="binding site" evidence="25">
    <location>
        <position position="39"/>
    </location>
    <ligand>
        <name>AMP</name>
        <dbReference type="ChEBI" id="CHEBI:456215"/>
    </ligand>
</feature>
<reference evidence="26" key="2">
    <citation type="submission" date="2025-09" db="UniProtKB">
        <authorList>
            <consortium name="Ensembl"/>
        </authorList>
    </citation>
    <scope>IDENTIFICATION</scope>
</reference>
<evidence type="ECO:0000256" key="11">
    <source>
        <dbReference type="ARBA" id="ARBA00045073"/>
    </source>
</evidence>
<organism evidence="26 27">
    <name type="scientific">Oncorhynchus kisutch</name>
    <name type="common">Coho salmon</name>
    <name type="synonym">Salmo kisutch</name>
    <dbReference type="NCBI Taxonomy" id="8019"/>
    <lineage>
        <taxon>Eukaryota</taxon>
        <taxon>Metazoa</taxon>
        <taxon>Chordata</taxon>
        <taxon>Craniata</taxon>
        <taxon>Vertebrata</taxon>
        <taxon>Euteleostomi</taxon>
        <taxon>Actinopterygii</taxon>
        <taxon>Neopterygii</taxon>
        <taxon>Teleostei</taxon>
        <taxon>Protacanthopterygii</taxon>
        <taxon>Salmoniformes</taxon>
        <taxon>Salmonidae</taxon>
        <taxon>Salmoninae</taxon>
        <taxon>Oncorhynchus</taxon>
    </lineage>
</organism>
<comment type="domain">
    <text evidence="25">Consists of three domains, a large central CORE domain and two small peripheral domains, NMPbind and LID, which undergo movements during catalysis. The LID domain closes over the site of phosphoryl transfer upon ATP binding. Assembling and dissambling the active center during each catalytic cycle provides an effective means to prevent ATP hydrolysis.</text>
</comment>
<evidence type="ECO:0000256" key="18">
    <source>
        <dbReference type="ARBA" id="ARBA00047439"/>
    </source>
</evidence>
<comment type="catalytic activity">
    <reaction evidence="3 25">
        <text>a ribonucleoside 5'-diphosphate + ATP = a ribonucleoside 5'-triphosphate + ADP</text>
        <dbReference type="Rhea" id="RHEA:18113"/>
        <dbReference type="ChEBI" id="CHEBI:30616"/>
        <dbReference type="ChEBI" id="CHEBI:57930"/>
        <dbReference type="ChEBI" id="CHEBI:61557"/>
        <dbReference type="ChEBI" id="CHEBI:456216"/>
        <dbReference type="EC" id="2.7.4.6"/>
    </reaction>
</comment>
<dbReference type="GO" id="GO:0005737">
    <property type="term" value="C:cytoplasm"/>
    <property type="evidence" value="ECO:0007669"/>
    <property type="project" value="UniProtKB-SubCell"/>
</dbReference>
<evidence type="ECO:0000256" key="7">
    <source>
        <dbReference type="ARBA" id="ARBA00022679"/>
    </source>
</evidence>